<dbReference type="RefSeq" id="WP_053768259.1">
    <property type="nucleotide sequence ID" value="NZ_LHCI01000106.1"/>
</dbReference>
<evidence type="ECO:0000313" key="3">
    <source>
        <dbReference type="Proteomes" id="UP000037685"/>
    </source>
</evidence>
<dbReference type="GO" id="GO:0019825">
    <property type="term" value="F:oxygen binding"/>
    <property type="evidence" value="ECO:0007669"/>
    <property type="project" value="InterPro"/>
</dbReference>
<dbReference type="InterPro" id="IPR009050">
    <property type="entry name" value="Globin-like_sf"/>
</dbReference>
<protein>
    <recommendedName>
        <fullName evidence="1">Globin-sensor domain-containing protein</fullName>
    </recommendedName>
</protein>
<dbReference type="PATRIC" id="fig|271.14.peg.2038"/>
<reference evidence="2 3" key="1">
    <citation type="submission" date="2015-07" db="EMBL/GenBank/DDBJ databases">
        <authorList>
            <person name="Noorani M."/>
        </authorList>
    </citation>
    <scope>NUCLEOTIDE SEQUENCE [LARGE SCALE GENOMIC DNA]</scope>
    <source>
        <strain evidence="3">ATCC 25104 / DSM 625 / JCM 10724 / NBRC 103206 / NCIMB 11243 / YT-1</strain>
    </source>
</reference>
<dbReference type="Pfam" id="PF11563">
    <property type="entry name" value="Protoglobin"/>
    <property type="match status" value="1"/>
</dbReference>
<proteinExistence type="predicted"/>
<name>A0A0M9AF66_THEAQ</name>
<comment type="caution">
    <text evidence="2">The sequence shown here is derived from an EMBL/GenBank/DDBJ whole genome shotgun (WGS) entry which is preliminary data.</text>
</comment>
<dbReference type="InterPro" id="IPR012292">
    <property type="entry name" value="Globin/Proto"/>
</dbReference>
<dbReference type="EMBL" id="LHCI01000106">
    <property type="protein sequence ID" value="KOX90769.1"/>
    <property type="molecule type" value="Genomic_DNA"/>
</dbReference>
<evidence type="ECO:0000313" key="2">
    <source>
        <dbReference type="EMBL" id="KOX90769.1"/>
    </source>
</evidence>
<feature type="domain" description="Globin-sensor" evidence="1">
    <location>
        <begin position="30"/>
        <end position="167"/>
    </location>
</feature>
<dbReference type="SUPFAM" id="SSF46458">
    <property type="entry name" value="Globin-like"/>
    <property type="match status" value="1"/>
</dbReference>
<evidence type="ECO:0000259" key="1">
    <source>
        <dbReference type="Pfam" id="PF11563"/>
    </source>
</evidence>
<dbReference type="AlphaFoldDB" id="A0A0M9AF66"/>
<dbReference type="Proteomes" id="UP000037685">
    <property type="component" value="Unassembled WGS sequence"/>
</dbReference>
<organism evidence="2 3">
    <name type="scientific">Thermus aquaticus</name>
    <dbReference type="NCBI Taxonomy" id="271"/>
    <lineage>
        <taxon>Bacteria</taxon>
        <taxon>Thermotogati</taxon>
        <taxon>Deinococcota</taxon>
        <taxon>Deinococci</taxon>
        <taxon>Thermales</taxon>
        <taxon>Thermaceae</taxon>
        <taxon>Thermus</taxon>
    </lineage>
</organism>
<dbReference type="InterPro" id="IPR044398">
    <property type="entry name" value="Globin-sensor_dom"/>
</dbReference>
<gene>
    <name evidence="2" type="ORF">BVI061214_01963</name>
</gene>
<dbReference type="CDD" id="cd14764">
    <property type="entry name" value="SSDgbs_2"/>
    <property type="match status" value="1"/>
</dbReference>
<accession>A0A0M9AF66</accession>
<dbReference type="Gene3D" id="1.10.490.10">
    <property type="entry name" value="Globins"/>
    <property type="match status" value="1"/>
</dbReference>
<dbReference type="GO" id="GO:0020037">
    <property type="term" value="F:heme binding"/>
    <property type="evidence" value="ECO:0007669"/>
    <property type="project" value="InterPro"/>
</dbReference>
<sequence>MTDKNLARFYTIAQEIWSQLPPQARFRPVEDGKILARHRAFLEGLTEGLVQGFYDTLFAHPPTRAVFREGERPLREKTLRDWYLRTLAGPFNGQYFAWQALVGLVHVRRGVTNAMMTSMWNWLTEEVARKAQEALPPEEARALEGAFRRLAFTVAALISEEYLDAYLEALAEGMGQEPTSFRALAQREAERLLRELRPR</sequence>